<dbReference type="PANTHER" id="PTHR11878:SF65">
    <property type="entry name" value="NA_CA-EXCHANGE PROTEIN, ISOFORM G"/>
    <property type="match status" value="1"/>
</dbReference>
<evidence type="ECO:0000313" key="2">
    <source>
        <dbReference type="Proteomes" id="UP001642464"/>
    </source>
</evidence>
<dbReference type="PANTHER" id="PTHR11878">
    <property type="entry name" value="SODIUM/CALCIUM EXCHANGER"/>
    <property type="match status" value="1"/>
</dbReference>
<protein>
    <submittedName>
        <fullName evidence="1">Calx-beta domain-containing protein</fullName>
    </submittedName>
</protein>
<dbReference type="InterPro" id="IPR038081">
    <property type="entry name" value="CalX-like_sf"/>
</dbReference>
<dbReference type="SMART" id="SM00237">
    <property type="entry name" value="Calx_beta"/>
    <property type="match status" value="1"/>
</dbReference>
<dbReference type="Gene3D" id="2.60.40.2030">
    <property type="match status" value="1"/>
</dbReference>
<organism evidence="1 2">
    <name type="scientific">Durusdinium trenchii</name>
    <dbReference type="NCBI Taxonomy" id="1381693"/>
    <lineage>
        <taxon>Eukaryota</taxon>
        <taxon>Sar</taxon>
        <taxon>Alveolata</taxon>
        <taxon>Dinophyceae</taxon>
        <taxon>Suessiales</taxon>
        <taxon>Symbiodiniaceae</taxon>
        <taxon>Durusdinium</taxon>
    </lineage>
</organism>
<dbReference type="SUPFAM" id="SSF141072">
    <property type="entry name" value="CalX-like"/>
    <property type="match status" value="1"/>
</dbReference>
<evidence type="ECO:0000313" key="1">
    <source>
        <dbReference type="EMBL" id="CAK9069385.1"/>
    </source>
</evidence>
<sequence length="632" mass="70737">MFHTRSAGGPYTPLKSHSVHSLHSIREDAGWSVDGEIRSTHTEESAHEERRATLAWLLGSSDAEVRNVLGIVAERKGILLQQALDDVKKAGASPRPNMERQPTPRTHQYSERSLLLAPVAESRVSTTSETAVGLQASIKEFRQSRERDGPSAVSASTFWREDCTLQFSSPVYLVDENSEEVILDVIRVGPTDSRCQVEVTTVGGSAQEGEAFRATQVTLTFEPQETLKSVHVELFDNENWGTHTEFSAKLGEPMGAVLGEYLSETHVKIIDDDVFPSNRFREEIEGHRLEDIRSELLSEYIYRNFSDPLIRSGTMKMMMVGVLDSLLMMSKLLIHLYILQFVVKTGFPEDELLLVQDRLGSLYMSMGFLLDSWRSKHWLHYLAPTWRVAGLSRRVLQHGVLSAFLIYNEESRNLVDNGQIVMAMVYDVPNLVNNGYMNVVNLVNAAGKVLIILAFQIFVPPLMGKRPTLLGLGPALFIPCITYFFLRCRTPSQTHTLRDAENKESDLISHVTESVRTFRLISDFGAWDGEVSGQSRGLQQDHHRQHSAGWKQCEVRGVADHAVHQSLHHLGWNGSDLWRCGAGLIRHQHWRVQCSGSSRHGLLPCPLGDAEGDTLLGTLGAVHQHGHRSTEA</sequence>
<proteinExistence type="predicted"/>
<gene>
    <name evidence="1" type="ORF">SCF082_LOCUS34751</name>
</gene>
<dbReference type="InterPro" id="IPR003644">
    <property type="entry name" value="Calx_beta"/>
</dbReference>
<dbReference type="Proteomes" id="UP001642464">
    <property type="component" value="Unassembled WGS sequence"/>
</dbReference>
<accession>A0ABP0P025</accession>
<dbReference type="Pfam" id="PF03160">
    <property type="entry name" value="Calx-beta"/>
    <property type="match status" value="1"/>
</dbReference>
<reference evidence="1 2" key="1">
    <citation type="submission" date="2024-02" db="EMBL/GenBank/DDBJ databases">
        <authorList>
            <person name="Chen Y."/>
            <person name="Shah S."/>
            <person name="Dougan E. K."/>
            <person name="Thang M."/>
            <person name="Chan C."/>
        </authorList>
    </citation>
    <scope>NUCLEOTIDE SEQUENCE [LARGE SCALE GENOMIC DNA]</scope>
</reference>
<comment type="caution">
    <text evidence="1">The sequence shown here is derived from an EMBL/GenBank/DDBJ whole genome shotgun (WGS) entry which is preliminary data.</text>
</comment>
<name>A0ABP0P025_9DINO</name>
<keyword evidence="2" id="KW-1185">Reference proteome</keyword>
<dbReference type="EMBL" id="CAXAMM010032223">
    <property type="protein sequence ID" value="CAK9069385.1"/>
    <property type="molecule type" value="Genomic_DNA"/>
</dbReference>
<dbReference type="InterPro" id="IPR051171">
    <property type="entry name" value="CaCA"/>
</dbReference>